<gene>
    <name evidence="2" type="ORF">SISSUDRAFT_1033112</name>
</gene>
<feature type="compositionally biased region" description="Polar residues" evidence="1">
    <location>
        <begin position="29"/>
        <end position="66"/>
    </location>
</feature>
<proteinExistence type="predicted"/>
<keyword evidence="3" id="KW-1185">Reference proteome</keyword>
<name>A0A166DSW3_9AGAM</name>
<protein>
    <recommendedName>
        <fullName evidence="4">Extracellular mutant protein 11 C-terminal domain-containing protein</fullName>
    </recommendedName>
</protein>
<evidence type="ECO:0008006" key="4">
    <source>
        <dbReference type="Google" id="ProtNLM"/>
    </source>
</evidence>
<feature type="region of interest" description="Disordered" evidence="1">
    <location>
        <begin position="113"/>
        <end position="188"/>
    </location>
</feature>
<evidence type="ECO:0000313" key="3">
    <source>
        <dbReference type="Proteomes" id="UP000076798"/>
    </source>
</evidence>
<feature type="region of interest" description="Disordered" evidence="1">
    <location>
        <begin position="1"/>
        <end position="66"/>
    </location>
</feature>
<evidence type="ECO:0000256" key="1">
    <source>
        <dbReference type="SAM" id="MobiDB-lite"/>
    </source>
</evidence>
<feature type="region of interest" description="Disordered" evidence="1">
    <location>
        <begin position="81"/>
        <end position="100"/>
    </location>
</feature>
<dbReference type="OrthoDB" id="3261714at2759"/>
<feature type="compositionally biased region" description="Basic and acidic residues" evidence="1">
    <location>
        <begin position="122"/>
        <end position="134"/>
    </location>
</feature>
<feature type="compositionally biased region" description="Basic and acidic residues" evidence="1">
    <location>
        <begin position="146"/>
        <end position="155"/>
    </location>
</feature>
<dbReference type="EMBL" id="KV428056">
    <property type="protein sequence ID" value="KZT38856.1"/>
    <property type="molecule type" value="Genomic_DNA"/>
</dbReference>
<organism evidence="2 3">
    <name type="scientific">Sistotremastrum suecicum HHB10207 ss-3</name>
    <dbReference type="NCBI Taxonomy" id="1314776"/>
    <lineage>
        <taxon>Eukaryota</taxon>
        <taxon>Fungi</taxon>
        <taxon>Dikarya</taxon>
        <taxon>Basidiomycota</taxon>
        <taxon>Agaricomycotina</taxon>
        <taxon>Agaricomycetes</taxon>
        <taxon>Sistotremastrales</taxon>
        <taxon>Sistotremastraceae</taxon>
        <taxon>Sistotremastrum</taxon>
    </lineage>
</organism>
<reference evidence="2 3" key="1">
    <citation type="journal article" date="2016" name="Mol. Biol. Evol.">
        <title>Comparative Genomics of Early-Diverging Mushroom-Forming Fungi Provides Insights into the Origins of Lignocellulose Decay Capabilities.</title>
        <authorList>
            <person name="Nagy L.G."/>
            <person name="Riley R."/>
            <person name="Tritt A."/>
            <person name="Adam C."/>
            <person name="Daum C."/>
            <person name="Floudas D."/>
            <person name="Sun H."/>
            <person name="Yadav J.S."/>
            <person name="Pangilinan J."/>
            <person name="Larsson K.H."/>
            <person name="Matsuura K."/>
            <person name="Barry K."/>
            <person name="Labutti K."/>
            <person name="Kuo R."/>
            <person name="Ohm R.A."/>
            <person name="Bhattacharya S.S."/>
            <person name="Shirouzu T."/>
            <person name="Yoshinaga Y."/>
            <person name="Martin F.M."/>
            <person name="Grigoriev I.V."/>
            <person name="Hibbett D.S."/>
        </authorList>
    </citation>
    <scope>NUCLEOTIDE SEQUENCE [LARGE SCALE GENOMIC DNA]</scope>
    <source>
        <strain evidence="2 3">HHB10207 ss-3</strain>
    </source>
</reference>
<accession>A0A166DSW3</accession>
<dbReference type="AlphaFoldDB" id="A0A166DSW3"/>
<sequence length="342" mass="38670">MTPSESPTPSRAPPPYSSPDPKTAPTALKSLSNAFNSKPKNRLVNSSRSQRSVAQSPPADTNENLTFVENINAVKITSYMQPHSEQQERHANPDPQPLLPSLLNLHRRASRDPDLQLSNSHRSNESTHTHIQQHEKRHHSNIEQYSEDRSRDYKRPRLYTLDEEMSAGSRGATPDHSYRLESEGPQHQQMPHMSQVVDLTDGKPAINDFNLFSGHDLQQYVARNVEKLEASRIRWENCTMKEWEDGAKGTPSRSVKMSNSPSSIVELADQFGEVLDSVKENMSGLSFLLRRIYNRKKLKLWASLHSSLDDHQKVLEERKAKLTQVQDELVKNAGGVMRGGAL</sequence>
<evidence type="ECO:0000313" key="2">
    <source>
        <dbReference type="EMBL" id="KZT38856.1"/>
    </source>
</evidence>
<dbReference type="Proteomes" id="UP000076798">
    <property type="component" value="Unassembled WGS sequence"/>
</dbReference>